<dbReference type="Gene3D" id="3.40.50.720">
    <property type="entry name" value="NAD(P)-binding Rossmann-like Domain"/>
    <property type="match status" value="1"/>
</dbReference>
<dbReference type="Proteomes" id="UP000183413">
    <property type="component" value="Unassembled WGS sequence"/>
</dbReference>
<sequence length="322" mass="34304">MILVTGGLGFIGSHTVRALLDVGESCVLVQRRTGEVPAYLAGGQVAVERADITDLSALLDIGRRHQITGILHLAGSMPWPPDSEQPVEAARKALGGLFNVFQAAYEWDVHRVGVASTIGVYGGIAGDGPLGAGEGPLCEDMPLVMTSAHLIPTFKKIGELLNGHLADAAGIDVVNYRISGTWGPRDPHGALFFAAPELVHAAVRGTEPDLSTLPGPAHAEDSIDLCYVKDTARAIALLQLAERLDHRTYNVASGRATTNAEIIAAIKQAVPDARVELPTGGDARQNHLDITRLQHDTGYQPEYDTQRAVADYIAWLRAGNEH</sequence>
<evidence type="ECO:0000259" key="1">
    <source>
        <dbReference type="Pfam" id="PF01370"/>
    </source>
</evidence>
<dbReference type="InterPro" id="IPR050177">
    <property type="entry name" value="Lipid_A_modif_metabolic_enz"/>
</dbReference>
<dbReference type="InterPro" id="IPR036291">
    <property type="entry name" value="NAD(P)-bd_dom_sf"/>
</dbReference>
<evidence type="ECO:0000313" key="2">
    <source>
        <dbReference type="EMBL" id="SFP94166.1"/>
    </source>
</evidence>
<protein>
    <submittedName>
        <fullName evidence="2">UDP-glucose 4-epimerase</fullName>
    </submittedName>
</protein>
<dbReference type="InterPro" id="IPR001509">
    <property type="entry name" value="Epimerase_deHydtase"/>
</dbReference>
<dbReference type="SUPFAM" id="SSF51735">
    <property type="entry name" value="NAD(P)-binding Rossmann-fold domains"/>
    <property type="match status" value="1"/>
</dbReference>
<dbReference type="AlphaFoldDB" id="A0A1I5UHT4"/>
<dbReference type="GeneID" id="99652634"/>
<dbReference type="InParanoid" id="A0A1I5UHT4"/>
<reference evidence="2 3" key="1">
    <citation type="submission" date="2016-10" db="EMBL/GenBank/DDBJ databases">
        <authorList>
            <person name="de Groot N.N."/>
        </authorList>
    </citation>
    <scope>NUCLEOTIDE SEQUENCE [LARGE SCALE GENOMIC DNA]</scope>
    <source>
        <strain evidence="2 3">DSM 43067</strain>
    </source>
</reference>
<evidence type="ECO:0000313" key="3">
    <source>
        <dbReference type="Proteomes" id="UP000183413"/>
    </source>
</evidence>
<dbReference type="STRING" id="1993.SAMN04489713_119183"/>
<dbReference type="RefSeq" id="WP_075024132.1">
    <property type="nucleotide sequence ID" value="NZ_CP083237.1"/>
</dbReference>
<accession>A0A1I5UHT4</accession>
<keyword evidence="3" id="KW-1185">Reference proteome</keyword>
<gene>
    <name evidence="2" type="ORF">SAMN04489713_119183</name>
</gene>
<dbReference type="PANTHER" id="PTHR43245">
    <property type="entry name" value="BIFUNCTIONAL POLYMYXIN RESISTANCE PROTEIN ARNA"/>
    <property type="match status" value="1"/>
</dbReference>
<organism evidence="2 3">
    <name type="scientific">Actinomadura madurae</name>
    <dbReference type="NCBI Taxonomy" id="1993"/>
    <lineage>
        <taxon>Bacteria</taxon>
        <taxon>Bacillati</taxon>
        <taxon>Actinomycetota</taxon>
        <taxon>Actinomycetes</taxon>
        <taxon>Streptosporangiales</taxon>
        <taxon>Thermomonosporaceae</taxon>
        <taxon>Actinomadura</taxon>
    </lineage>
</organism>
<dbReference type="EMBL" id="FOVH01000019">
    <property type="protein sequence ID" value="SFP94166.1"/>
    <property type="molecule type" value="Genomic_DNA"/>
</dbReference>
<dbReference type="eggNOG" id="COG0451">
    <property type="taxonomic scope" value="Bacteria"/>
</dbReference>
<name>A0A1I5UHT4_9ACTN</name>
<feature type="domain" description="NAD-dependent epimerase/dehydratase" evidence="1">
    <location>
        <begin position="2"/>
        <end position="252"/>
    </location>
</feature>
<proteinExistence type="predicted"/>
<dbReference type="Pfam" id="PF01370">
    <property type="entry name" value="Epimerase"/>
    <property type="match status" value="1"/>
</dbReference>